<evidence type="ECO:0000313" key="5">
    <source>
        <dbReference type="Proteomes" id="UP000694388"/>
    </source>
</evidence>
<dbReference type="InterPro" id="IPR000215">
    <property type="entry name" value="Serpin_fam"/>
</dbReference>
<dbReference type="GO" id="GO:0010757">
    <property type="term" value="P:negative regulation of plasminogen activation"/>
    <property type="evidence" value="ECO:0007669"/>
    <property type="project" value="TreeGrafter"/>
</dbReference>
<dbReference type="CDD" id="cd00172">
    <property type="entry name" value="serpin"/>
    <property type="match status" value="1"/>
</dbReference>
<dbReference type="Ensembl" id="ENSEBUT00000027599.1">
    <property type="protein sequence ID" value="ENSEBUP00000027023.1"/>
    <property type="gene ID" value="ENSEBUG00000016611.1"/>
</dbReference>
<protein>
    <recommendedName>
        <fullName evidence="3">Serpin domain-containing protein</fullName>
    </recommendedName>
</protein>
<dbReference type="InterPro" id="IPR042178">
    <property type="entry name" value="Serpin_sf_1"/>
</dbReference>
<keyword evidence="5" id="KW-1185">Reference proteome</keyword>
<dbReference type="InterPro" id="IPR042185">
    <property type="entry name" value="Serpin_sf_2"/>
</dbReference>
<comment type="similarity">
    <text evidence="1">Belongs to the serpin family.</text>
</comment>
<evidence type="ECO:0000256" key="1">
    <source>
        <dbReference type="RuleBase" id="RU000411"/>
    </source>
</evidence>
<dbReference type="Gene3D" id="3.30.497.10">
    <property type="entry name" value="Antithrombin, subunit I, domain 2"/>
    <property type="match status" value="1"/>
</dbReference>
<dbReference type="GO" id="GO:0005615">
    <property type="term" value="C:extracellular space"/>
    <property type="evidence" value="ECO:0007669"/>
    <property type="project" value="InterPro"/>
</dbReference>
<feature type="chain" id="PRO_5034528629" description="Serpin domain-containing protein" evidence="2">
    <location>
        <begin position="20"/>
        <end position="384"/>
    </location>
</feature>
<dbReference type="GO" id="GO:0004867">
    <property type="term" value="F:serine-type endopeptidase inhibitor activity"/>
    <property type="evidence" value="ECO:0007669"/>
    <property type="project" value="InterPro"/>
</dbReference>
<evidence type="ECO:0000259" key="3">
    <source>
        <dbReference type="SMART" id="SM00093"/>
    </source>
</evidence>
<dbReference type="AlphaFoldDB" id="A0A8C4RBF6"/>
<reference evidence="4" key="2">
    <citation type="submission" date="2025-09" db="UniProtKB">
        <authorList>
            <consortium name="Ensembl"/>
        </authorList>
    </citation>
    <scope>IDENTIFICATION</scope>
</reference>
<dbReference type="PANTHER" id="PTHR11461:SF48">
    <property type="entry name" value="GLIA-DERIVED NEXIN"/>
    <property type="match status" value="1"/>
</dbReference>
<feature type="signal peptide" evidence="2">
    <location>
        <begin position="1"/>
        <end position="19"/>
    </location>
</feature>
<dbReference type="Proteomes" id="UP000694388">
    <property type="component" value="Unplaced"/>
</dbReference>
<dbReference type="OMA" id="HICNGHE"/>
<dbReference type="GeneTree" id="ENSGT00940000163730"/>
<feature type="domain" description="Serpin" evidence="3">
    <location>
        <begin position="23"/>
        <end position="346"/>
    </location>
</feature>
<accession>A0A8C4RBF6</accession>
<dbReference type="Gene3D" id="6.20.40.10">
    <property type="match status" value="1"/>
</dbReference>
<sequence>ITMLGFAPLFVLLSATTIASQSRDLSLGLSLLYGEEENVVLSPMGVATTLALVQSGARGETGRQLEAVLGYSMQILRKLAVPTEQAPLSFAIAMFLQDDFNITQRFESVTRKIFNSVPLTVDFGKPQTAVDTINHWIKEKTQGLVEDFATEDQIDPEMTRLYLASAVYFKGIWKTPFSSKRTHLQPFTTASGEEVQVPTMGGERRLFLLLIIFHSTFHALSCCAGMFQAGQDLHYRVLQLPYKDDIASMIVVLPVSGSLDTLQPLIVNATPHNWIHDLQAELLTVSLPRQAVLSMCVCVADNPEPLFVSKAFQRAVVEVNEDGTEAAACFFFVCLFVFKNIHICNGHELLRGVFNKYDKRDTHDASRRDDDFHFSMCKCIQITN</sequence>
<dbReference type="PANTHER" id="PTHR11461">
    <property type="entry name" value="SERINE PROTEASE INHIBITOR, SERPIN"/>
    <property type="match status" value="1"/>
</dbReference>
<name>A0A8C4RBF6_EPTBU</name>
<keyword evidence="2" id="KW-0732">Signal</keyword>
<dbReference type="SMART" id="SM00093">
    <property type="entry name" value="SERPIN"/>
    <property type="match status" value="1"/>
</dbReference>
<evidence type="ECO:0000256" key="2">
    <source>
        <dbReference type="SAM" id="SignalP"/>
    </source>
</evidence>
<dbReference type="InterPro" id="IPR023796">
    <property type="entry name" value="Serpin_dom"/>
</dbReference>
<organism evidence="4 5">
    <name type="scientific">Eptatretus burgeri</name>
    <name type="common">Inshore hagfish</name>
    <dbReference type="NCBI Taxonomy" id="7764"/>
    <lineage>
        <taxon>Eukaryota</taxon>
        <taxon>Metazoa</taxon>
        <taxon>Chordata</taxon>
        <taxon>Craniata</taxon>
        <taxon>Vertebrata</taxon>
        <taxon>Cyclostomata</taxon>
        <taxon>Myxini</taxon>
        <taxon>Myxiniformes</taxon>
        <taxon>Myxinidae</taxon>
        <taxon>Eptatretinae</taxon>
        <taxon>Eptatretus</taxon>
    </lineage>
</organism>
<evidence type="ECO:0000313" key="4">
    <source>
        <dbReference type="Ensembl" id="ENSEBUP00000027023.1"/>
    </source>
</evidence>
<dbReference type="InterPro" id="IPR036186">
    <property type="entry name" value="Serpin_sf"/>
</dbReference>
<dbReference type="Gene3D" id="2.30.39.10">
    <property type="entry name" value="Alpha-1-antitrypsin, domain 1"/>
    <property type="match status" value="1"/>
</dbReference>
<dbReference type="Pfam" id="PF00079">
    <property type="entry name" value="Serpin"/>
    <property type="match status" value="1"/>
</dbReference>
<dbReference type="SUPFAM" id="SSF56574">
    <property type="entry name" value="Serpins"/>
    <property type="match status" value="1"/>
</dbReference>
<reference evidence="4" key="1">
    <citation type="submission" date="2025-08" db="UniProtKB">
        <authorList>
            <consortium name="Ensembl"/>
        </authorList>
    </citation>
    <scope>IDENTIFICATION</scope>
</reference>
<proteinExistence type="inferred from homology"/>